<accession>A0A7W8E5H9</accession>
<reference evidence="1 2" key="1">
    <citation type="submission" date="2020-08" db="EMBL/GenBank/DDBJ databases">
        <title>Genomic Encyclopedia of Type Strains, Phase IV (KMG-V): Genome sequencing to study the core and pangenomes of soil and plant-associated prokaryotes.</title>
        <authorList>
            <person name="Whitman W."/>
        </authorList>
    </citation>
    <scope>NUCLEOTIDE SEQUENCE [LARGE SCALE GENOMIC DNA]</scope>
    <source>
        <strain evidence="1 2">M8UP14</strain>
    </source>
</reference>
<dbReference type="RefSeq" id="WP_184222182.1">
    <property type="nucleotide sequence ID" value="NZ_JACHIP010000009.1"/>
</dbReference>
<keyword evidence="2" id="KW-1185">Reference proteome</keyword>
<dbReference type="EMBL" id="JACHIP010000009">
    <property type="protein sequence ID" value="MBB5060108.1"/>
    <property type="molecule type" value="Genomic_DNA"/>
</dbReference>
<dbReference type="AlphaFoldDB" id="A0A7W8E5H9"/>
<proteinExistence type="predicted"/>
<protein>
    <submittedName>
        <fullName evidence="1">Uncharacterized protein</fullName>
    </submittedName>
</protein>
<evidence type="ECO:0000313" key="2">
    <source>
        <dbReference type="Proteomes" id="UP000540989"/>
    </source>
</evidence>
<gene>
    <name evidence="1" type="ORF">HDF16_004844</name>
</gene>
<sequence length="63" mass="7396">MKENITNRPDLEEALQTKLVEEHVHQPRPEELKPQLKVDETPFRKGMREKVETVEVSTFKPKG</sequence>
<name>A0A7W8E5H9_9BACT</name>
<organism evidence="1 2">
    <name type="scientific">Granulicella aggregans</name>
    <dbReference type="NCBI Taxonomy" id="474949"/>
    <lineage>
        <taxon>Bacteria</taxon>
        <taxon>Pseudomonadati</taxon>
        <taxon>Acidobacteriota</taxon>
        <taxon>Terriglobia</taxon>
        <taxon>Terriglobales</taxon>
        <taxon>Acidobacteriaceae</taxon>
        <taxon>Granulicella</taxon>
    </lineage>
</organism>
<comment type="caution">
    <text evidence="1">The sequence shown here is derived from an EMBL/GenBank/DDBJ whole genome shotgun (WGS) entry which is preliminary data.</text>
</comment>
<evidence type="ECO:0000313" key="1">
    <source>
        <dbReference type="EMBL" id="MBB5060108.1"/>
    </source>
</evidence>
<dbReference type="Proteomes" id="UP000540989">
    <property type="component" value="Unassembled WGS sequence"/>
</dbReference>